<dbReference type="Gene3D" id="3.30.70.270">
    <property type="match status" value="1"/>
</dbReference>
<protein>
    <recommendedName>
        <fullName evidence="2">diguanylate cyclase</fullName>
        <ecNumber evidence="2">2.7.7.65</ecNumber>
    </recommendedName>
</protein>
<dbReference type="GO" id="GO:0005886">
    <property type="term" value="C:plasma membrane"/>
    <property type="evidence" value="ECO:0007669"/>
    <property type="project" value="TreeGrafter"/>
</dbReference>
<evidence type="ECO:0000313" key="5">
    <source>
        <dbReference type="EMBL" id="EGV50618.1"/>
    </source>
</evidence>
<dbReference type="SMART" id="SM00267">
    <property type="entry name" value="GGDEF"/>
    <property type="match status" value="1"/>
</dbReference>
<comment type="cofactor">
    <cofactor evidence="1">
        <name>Mg(2+)</name>
        <dbReference type="ChEBI" id="CHEBI:18420"/>
    </cofactor>
</comment>
<name>G2DFG8_9GAMM</name>
<dbReference type="InterPro" id="IPR029787">
    <property type="entry name" value="Nucleotide_cyclase"/>
</dbReference>
<dbReference type="GO" id="GO:0043709">
    <property type="term" value="P:cell adhesion involved in single-species biofilm formation"/>
    <property type="evidence" value="ECO:0007669"/>
    <property type="project" value="TreeGrafter"/>
</dbReference>
<dbReference type="PANTHER" id="PTHR45138:SF9">
    <property type="entry name" value="DIGUANYLATE CYCLASE DGCM-RELATED"/>
    <property type="match status" value="1"/>
</dbReference>
<dbReference type="FunFam" id="3.30.70.270:FF:000001">
    <property type="entry name" value="Diguanylate cyclase domain protein"/>
    <property type="match status" value="1"/>
</dbReference>
<dbReference type="GO" id="GO:0052621">
    <property type="term" value="F:diguanylate cyclase activity"/>
    <property type="evidence" value="ECO:0007669"/>
    <property type="project" value="UniProtKB-EC"/>
</dbReference>
<dbReference type="InterPro" id="IPR000160">
    <property type="entry name" value="GGDEF_dom"/>
</dbReference>
<keyword evidence="6" id="KW-1185">Reference proteome</keyword>
<dbReference type="PANTHER" id="PTHR45138">
    <property type="entry name" value="REGULATORY COMPONENTS OF SENSORY TRANSDUCTION SYSTEM"/>
    <property type="match status" value="1"/>
</dbReference>
<evidence type="ECO:0000256" key="3">
    <source>
        <dbReference type="ARBA" id="ARBA00034247"/>
    </source>
</evidence>
<dbReference type="InterPro" id="IPR050469">
    <property type="entry name" value="Diguanylate_Cyclase"/>
</dbReference>
<evidence type="ECO:0000313" key="6">
    <source>
        <dbReference type="Proteomes" id="UP000004491"/>
    </source>
</evidence>
<dbReference type="CDD" id="cd01949">
    <property type="entry name" value="GGDEF"/>
    <property type="match status" value="1"/>
</dbReference>
<evidence type="ECO:0000256" key="1">
    <source>
        <dbReference type="ARBA" id="ARBA00001946"/>
    </source>
</evidence>
<comment type="catalytic activity">
    <reaction evidence="3">
        <text>2 GTP = 3',3'-c-di-GMP + 2 diphosphate</text>
        <dbReference type="Rhea" id="RHEA:24898"/>
        <dbReference type="ChEBI" id="CHEBI:33019"/>
        <dbReference type="ChEBI" id="CHEBI:37565"/>
        <dbReference type="ChEBI" id="CHEBI:58805"/>
        <dbReference type="EC" id="2.7.7.65"/>
    </reaction>
</comment>
<evidence type="ECO:0000259" key="4">
    <source>
        <dbReference type="PROSITE" id="PS50887"/>
    </source>
</evidence>
<reference evidence="5" key="1">
    <citation type="journal article" date="2011" name="ISME J.">
        <title>The endosymbionts of the deep-sea tubeworms Riftia pachyptila and Tevnia jerichonana share an identical physiology as revealed by proteogenomic analyses.</title>
        <authorList>
            <person name="Gardebrecht A."/>
            <person name="Markert S."/>
            <person name="Felbeck H."/>
            <person name="Thuermer A."/>
            <person name="Albrecht D."/>
            <person name="Wollherr A."/>
            <person name="Kabisch J."/>
            <person name="Lehmann R."/>
            <person name="Daniel R."/>
            <person name="Liesegang H."/>
            <person name="Hecker M."/>
            <person name="Sievert S.M."/>
            <person name="Schweder T."/>
        </authorList>
    </citation>
    <scope>NUCLEOTIDE SEQUENCE [LARGE SCALE GENOMIC DNA]</scope>
</reference>
<dbReference type="Pfam" id="PF00990">
    <property type="entry name" value="GGDEF"/>
    <property type="match status" value="1"/>
</dbReference>
<organism evidence="5 6">
    <name type="scientific">endosymbiont of Riftia pachyptila</name>
    <name type="common">vent Ph05</name>
    <dbReference type="NCBI Taxonomy" id="1048808"/>
    <lineage>
        <taxon>Bacteria</taxon>
        <taxon>Pseudomonadati</taxon>
        <taxon>Pseudomonadota</taxon>
        <taxon>Gammaproteobacteria</taxon>
        <taxon>sulfur-oxidizing symbionts</taxon>
    </lineage>
</organism>
<dbReference type="PROSITE" id="PS50887">
    <property type="entry name" value="GGDEF"/>
    <property type="match status" value="1"/>
</dbReference>
<dbReference type="NCBIfam" id="TIGR00254">
    <property type="entry name" value="GGDEF"/>
    <property type="match status" value="1"/>
</dbReference>
<dbReference type="InterPro" id="IPR043128">
    <property type="entry name" value="Rev_trsase/Diguanyl_cyclase"/>
</dbReference>
<dbReference type="SUPFAM" id="SSF55073">
    <property type="entry name" value="Nucleotide cyclase"/>
    <property type="match status" value="1"/>
</dbReference>
<dbReference type="EMBL" id="AFOC01000071">
    <property type="protein sequence ID" value="EGV50618.1"/>
    <property type="molecule type" value="Genomic_DNA"/>
</dbReference>
<dbReference type="GO" id="GO:1902201">
    <property type="term" value="P:negative regulation of bacterial-type flagellum-dependent cell motility"/>
    <property type="evidence" value="ECO:0007669"/>
    <property type="project" value="TreeGrafter"/>
</dbReference>
<dbReference type="PATRIC" id="fig|1048808.3.peg.2388"/>
<accession>G2DFG8</accession>
<sequence>MVNNNFRARKMTGSLQSIENRSRTSNLSIFQTPIPQSSNGGAKLSTLLELTTRLQSTLELESIIELFVADISKEFRHDGIEYISPDQELTLTLGVNTTHSTSYELKVLEQPLGVLRFCRNHPFDDDELKLLEHYLTILLYPLRNALLYRSAINSAFIDALTGVKNRAAFVSNFNRELDLASRNGTELSIIMLDVDYFKRINDKYGHTVGDMVLKNIALAVEASVRSSDALYRYGGEEFVITLSGTCAEGAYQLAERIRKNVEALSFSSPKGLQARLSLGVATLQKNESGETLFKRADAALYCAKGQGRNQTYRAE</sequence>
<dbReference type="AlphaFoldDB" id="G2DFG8"/>
<proteinExistence type="predicted"/>
<dbReference type="Proteomes" id="UP000004491">
    <property type="component" value="Unassembled WGS sequence"/>
</dbReference>
<gene>
    <name evidence="5" type="ORF">Rifp1Sym_cr00010</name>
</gene>
<dbReference type="EC" id="2.7.7.65" evidence="2"/>
<evidence type="ECO:0000256" key="2">
    <source>
        <dbReference type="ARBA" id="ARBA00012528"/>
    </source>
</evidence>
<feature type="domain" description="GGDEF" evidence="4">
    <location>
        <begin position="185"/>
        <end position="315"/>
    </location>
</feature>
<comment type="caution">
    <text evidence="5">The sequence shown here is derived from an EMBL/GenBank/DDBJ whole genome shotgun (WGS) entry which is preliminary data.</text>
</comment>